<accession>A0A2T0FP32</accession>
<dbReference type="InterPro" id="IPR050080">
    <property type="entry name" value="RNase_PH"/>
</dbReference>
<keyword evidence="11" id="KW-1185">Reference proteome</keyword>
<dbReference type="InterPro" id="IPR027408">
    <property type="entry name" value="PNPase/RNase_PH_dom_sf"/>
</dbReference>
<dbReference type="Pfam" id="PF03725">
    <property type="entry name" value="RNase_PH_C"/>
    <property type="match status" value="1"/>
</dbReference>
<dbReference type="GO" id="GO:0000177">
    <property type="term" value="C:cytoplasmic exosome (RNase complex)"/>
    <property type="evidence" value="ECO:0007669"/>
    <property type="project" value="UniProtKB-ARBA"/>
</dbReference>
<keyword evidence="4" id="KW-0963">Cytoplasm</keyword>
<evidence type="ECO:0000256" key="6">
    <source>
        <dbReference type="ARBA" id="ARBA00063066"/>
    </source>
</evidence>
<comment type="caution">
    <text evidence="10">The sequence shown here is derived from an EMBL/GenBank/DDBJ whole genome shotgun (WGS) entry which is preliminary data.</text>
</comment>
<dbReference type="GO" id="GO:0071051">
    <property type="term" value="P:poly(A)-dependent snoRNA 3'-end processing"/>
    <property type="evidence" value="ECO:0007669"/>
    <property type="project" value="TreeGrafter"/>
</dbReference>
<evidence type="ECO:0000256" key="1">
    <source>
        <dbReference type="ARBA" id="ARBA00004496"/>
    </source>
</evidence>
<dbReference type="OrthoDB" id="437922at2759"/>
<feature type="domain" description="Exoribonuclease phosphorolytic" evidence="9">
    <location>
        <begin position="155"/>
        <end position="217"/>
    </location>
</feature>
<organism evidence="10 11">
    <name type="scientific">Wickerhamiella sorbophila</name>
    <dbReference type="NCBI Taxonomy" id="45607"/>
    <lineage>
        <taxon>Eukaryota</taxon>
        <taxon>Fungi</taxon>
        <taxon>Dikarya</taxon>
        <taxon>Ascomycota</taxon>
        <taxon>Saccharomycotina</taxon>
        <taxon>Dipodascomycetes</taxon>
        <taxon>Dipodascales</taxon>
        <taxon>Trichomonascaceae</taxon>
        <taxon>Wickerhamiella</taxon>
    </lineage>
</organism>
<evidence type="ECO:0000259" key="9">
    <source>
        <dbReference type="Pfam" id="PF03725"/>
    </source>
</evidence>
<evidence type="ECO:0000313" key="10">
    <source>
        <dbReference type="EMBL" id="PRT56738.1"/>
    </source>
</evidence>
<dbReference type="GO" id="GO:0000467">
    <property type="term" value="P:exonucleolytic trimming to generate mature 3'-end of 5.8S rRNA from tricistronic rRNA transcript (SSU-rRNA, 5.8S rRNA, LSU-rRNA)"/>
    <property type="evidence" value="ECO:0007669"/>
    <property type="project" value="UniProtKB-ARBA"/>
</dbReference>
<dbReference type="STRING" id="45607.A0A2T0FP32"/>
<evidence type="ECO:0000256" key="2">
    <source>
        <dbReference type="ARBA" id="ARBA00004604"/>
    </source>
</evidence>
<dbReference type="CDD" id="cd11370">
    <property type="entry name" value="RNase_PH_RRP41"/>
    <property type="match status" value="1"/>
</dbReference>
<dbReference type="GO" id="GO:0000176">
    <property type="term" value="C:nuclear exosome (RNase complex)"/>
    <property type="evidence" value="ECO:0007669"/>
    <property type="project" value="TreeGrafter"/>
</dbReference>
<evidence type="ECO:0000256" key="5">
    <source>
        <dbReference type="ARBA" id="ARBA00022835"/>
    </source>
</evidence>
<sequence>MSRFEIYSPEGLRADGRRWNELRHIKCGINTHSKSADGSAVVEMGASKVVCIVQGPQEPETRSRVREKATLSVSVTVAPFSTTERSKHVTNDRRLQEMSANLQNLFEEAVLTHLHPRTEIVCSLTVIAQDGGLLSCCINAMTLALIDAGLPMYEYVSACSVALFDQTPLLDPNNVEETELASVTVGIVGETDKISLLILERRLGLDRLPPALELGVEGCKVLRQVMDKEVRRHGAMRLASRAE</sequence>
<evidence type="ECO:0000259" key="8">
    <source>
        <dbReference type="Pfam" id="PF01138"/>
    </source>
</evidence>
<dbReference type="GeneID" id="36518106"/>
<evidence type="ECO:0000313" key="11">
    <source>
        <dbReference type="Proteomes" id="UP000238350"/>
    </source>
</evidence>
<gene>
    <name evidence="10" type="ORF">B9G98_04358</name>
</gene>
<comment type="similarity">
    <text evidence="3">Belongs to the RNase PH family.</text>
</comment>
<dbReference type="EMBL" id="NDIQ01000022">
    <property type="protein sequence ID" value="PRT56738.1"/>
    <property type="molecule type" value="Genomic_DNA"/>
</dbReference>
<dbReference type="InterPro" id="IPR001247">
    <property type="entry name" value="ExoRNase_PH_dom1"/>
</dbReference>
<evidence type="ECO:0000256" key="7">
    <source>
        <dbReference type="ARBA" id="ARBA00077929"/>
    </source>
</evidence>
<proteinExistence type="inferred from homology"/>
<dbReference type="RefSeq" id="XP_024666683.1">
    <property type="nucleotide sequence ID" value="XM_024810915.1"/>
</dbReference>
<comment type="subcellular location">
    <subcellularLocation>
        <location evidence="1">Cytoplasm</location>
    </subcellularLocation>
    <subcellularLocation>
        <location evidence="2">Nucleus</location>
        <location evidence="2">Nucleolus</location>
    </subcellularLocation>
</comment>
<dbReference type="InterPro" id="IPR020568">
    <property type="entry name" value="Ribosomal_Su5_D2-typ_SF"/>
</dbReference>
<dbReference type="Proteomes" id="UP000238350">
    <property type="component" value="Unassembled WGS sequence"/>
</dbReference>
<keyword evidence="5" id="KW-0271">Exosome</keyword>
<dbReference type="Pfam" id="PF01138">
    <property type="entry name" value="RNase_PH"/>
    <property type="match status" value="1"/>
</dbReference>
<dbReference type="GO" id="GO:0005730">
    <property type="term" value="C:nucleolus"/>
    <property type="evidence" value="ECO:0007669"/>
    <property type="project" value="UniProtKB-SubCell"/>
</dbReference>
<dbReference type="GO" id="GO:0016075">
    <property type="term" value="P:rRNA catabolic process"/>
    <property type="evidence" value="ECO:0007669"/>
    <property type="project" value="TreeGrafter"/>
</dbReference>
<dbReference type="Gene3D" id="3.30.230.70">
    <property type="entry name" value="GHMP Kinase, N-terminal domain"/>
    <property type="match status" value="1"/>
</dbReference>
<protein>
    <recommendedName>
        <fullName evidence="7">Ribosomal RNA-processing protein 41</fullName>
    </recommendedName>
</protein>
<evidence type="ECO:0000256" key="3">
    <source>
        <dbReference type="ARBA" id="ARBA00006678"/>
    </source>
</evidence>
<dbReference type="InterPro" id="IPR015847">
    <property type="entry name" value="ExoRNase_PH_dom2"/>
</dbReference>
<evidence type="ECO:0000256" key="4">
    <source>
        <dbReference type="ARBA" id="ARBA00022490"/>
    </source>
</evidence>
<name>A0A2T0FP32_9ASCO</name>
<dbReference type="FunFam" id="3.30.230.70:FF:000004">
    <property type="entry name" value="Exosome complex component Rrp41"/>
    <property type="match status" value="1"/>
</dbReference>
<feature type="domain" description="Exoribonuclease phosphorolytic" evidence="8">
    <location>
        <begin position="21"/>
        <end position="151"/>
    </location>
</feature>
<dbReference type="GO" id="GO:0071028">
    <property type="term" value="P:nuclear mRNA surveillance"/>
    <property type="evidence" value="ECO:0007669"/>
    <property type="project" value="TreeGrafter"/>
</dbReference>
<dbReference type="PANTHER" id="PTHR11953">
    <property type="entry name" value="EXOSOME COMPLEX COMPONENT"/>
    <property type="match status" value="1"/>
</dbReference>
<dbReference type="GO" id="GO:0034475">
    <property type="term" value="P:U4 snRNA 3'-end processing"/>
    <property type="evidence" value="ECO:0007669"/>
    <property type="project" value="TreeGrafter"/>
</dbReference>
<reference evidence="10 11" key="1">
    <citation type="submission" date="2017-04" db="EMBL/GenBank/DDBJ databases">
        <title>Genome sequencing of [Candida] sorbophila.</title>
        <authorList>
            <person name="Ahn J.O."/>
        </authorList>
    </citation>
    <scope>NUCLEOTIDE SEQUENCE [LARGE SCALE GENOMIC DNA]</scope>
    <source>
        <strain evidence="10 11">DS02</strain>
    </source>
</reference>
<dbReference type="AlphaFoldDB" id="A0A2T0FP32"/>
<dbReference type="GO" id="GO:0003723">
    <property type="term" value="F:RNA binding"/>
    <property type="evidence" value="ECO:0007669"/>
    <property type="project" value="TreeGrafter"/>
</dbReference>
<dbReference type="SUPFAM" id="SSF55666">
    <property type="entry name" value="Ribonuclease PH domain 2-like"/>
    <property type="match status" value="1"/>
</dbReference>
<dbReference type="InterPro" id="IPR036345">
    <property type="entry name" value="ExoRNase_PH_dom2_sf"/>
</dbReference>
<dbReference type="GO" id="GO:0071038">
    <property type="term" value="P:TRAMP-dependent tRNA surveillance pathway"/>
    <property type="evidence" value="ECO:0007669"/>
    <property type="project" value="UniProtKB-ARBA"/>
</dbReference>
<comment type="subunit">
    <text evidence="6">Component of the RNA exosome complex. Specifically part of the catalytically inactive RNA exosome core complex (Exo-9) which may associate with the catalytic subunits RRP6 and DIS3 in cytoplasmic- and nuclear-specific RNA exosome complex forms. Exo-9 is formed by a hexameric base ring of RNase PH domain-containing subunits and a cap ring consisting of CSL4, RRP4 and RRP40.</text>
</comment>
<dbReference type="SUPFAM" id="SSF54211">
    <property type="entry name" value="Ribosomal protein S5 domain 2-like"/>
    <property type="match status" value="1"/>
</dbReference>
<dbReference type="PANTHER" id="PTHR11953:SF0">
    <property type="entry name" value="EXOSOME COMPLEX COMPONENT RRP41"/>
    <property type="match status" value="1"/>
</dbReference>